<protein>
    <submittedName>
        <fullName evidence="1">Uncharacterized protein</fullName>
    </submittedName>
</protein>
<keyword evidence="2" id="KW-1185">Reference proteome</keyword>
<dbReference type="EMBL" id="MN098325">
    <property type="protein sequence ID" value="QFG06608.1"/>
    <property type="molecule type" value="Genomic_DNA"/>
</dbReference>
<accession>A0A5J6T7F4</accession>
<dbReference type="Proteomes" id="UP000326256">
    <property type="component" value="Segment"/>
</dbReference>
<proteinExistence type="predicted"/>
<evidence type="ECO:0000313" key="2">
    <source>
        <dbReference type="Proteomes" id="UP000326256"/>
    </source>
</evidence>
<evidence type="ECO:0000313" key="1">
    <source>
        <dbReference type="EMBL" id="QFG06608.1"/>
    </source>
</evidence>
<organism evidence="1 2">
    <name type="scientific">Staphylococcus phage Portland</name>
    <dbReference type="NCBI Taxonomy" id="2650876"/>
    <lineage>
        <taxon>Viruses</taxon>
        <taxon>Duplodnaviria</taxon>
        <taxon>Heunggongvirae</taxon>
        <taxon>Uroviricota</taxon>
        <taxon>Caudoviricetes</taxon>
        <taxon>Rountreeviridae</taxon>
        <taxon>Rakietenvirinae</taxon>
        <taxon>Rosenblumvirus</taxon>
        <taxon>Rosenblumvirus EBHT</taxon>
    </lineage>
</organism>
<gene>
    <name evidence="1" type="ORF">CPT_Portland_004</name>
</gene>
<reference evidence="1 2" key="1">
    <citation type="journal article" date="2019" name="Microbiol. Resour. Announc.">
        <title>Coding-Complete Genome Sequence of Staphylococcus aureus Podophage Portland.</title>
        <authorList>
            <person name="Bonasera R.M."/>
            <person name="Korn A."/>
            <person name="Newkirk H."/>
            <person name="O'Leary C."/>
            <person name="Gill J."/>
            <person name="Liu M."/>
        </authorList>
    </citation>
    <scope>NUCLEOTIDE SEQUENCE [LARGE SCALE GENOMIC DNA]</scope>
</reference>
<name>A0A5J6T7F4_9CAUD</name>
<sequence>MKIKQSFNLYDLLRYIDYNRKKIQDKKILFISDSGHNFVGIDSDNDICVNFSESHNRDLTINNDLFTFDIDIDIKKHVFNLLEYYYIDSVNNTIVRETSFVVTIDDILANFDCPVESELMIIYQNKVIYKNGNVIDHE</sequence>
<reference evidence="2" key="2">
    <citation type="submission" date="2019-06" db="EMBL/GenBank/DDBJ databases">
        <title>Complete genome of Staphylococcus phage Portland.</title>
        <authorList>
            <person name="Bonasera R.M."/>
            <person name="Korn A."/>
            <person name="O'Leary C."/>
            <person name="Newkirk H."/>
            <person name="Gill J."/>
            <person name="Liu M."/>
        </authorList>
    </citation>
    <scope>NUCLEOTIDE SEQUENCE [LARGE SCALE GENOMIC DNA]</scope>
</reference>